<keyword evidence="2" id="KW-1185">Reference proteome</keyword>
<evidence type="ECO:0000313" key="2">
    <source>
        <dbReference type="Proteomes" id="UP000192738"/>
    </source>
</evidence>
<sequence>MKIKTKEFIKHWTSTSGSETTFPAADTQITLIINYRIFYCQHGQNFLVSVS</sequence>
<gene>
    <name evidence="1" type="ORF">SAMN04488500_111112</name>
</gene>
<dbReference type="EMBL" id="FWXI01000011">
    <property type="protein sequence ID" value="SMC88200.1"/>
    <property type="molecule type" value="Genomic_DNA"/>
</dbReference>
<reference evidence="1 2" key="1">
    <citation type="submission" date="2017-04" db="EMBL/GenBank/DDBJ databases">
        <authorList>
            <person name="Afonso C.L."/>
            <person name="Miller P.J."/>
            <person name="Scott M.A."/>
            <person name="Spackman E."/>
            <person name="Goraichik I."/>
            <person name="Dimitrov K.M."/>
            <person name="Suarez D.L."/>
            <person name="Swayne D.E."/>
        </authorList>
    </citation>
    <scope>NUCLEOTIDE SEQUENCE [LARGE SCALE GENOMIC DNA]</scope>
    <source>
        <strain evidence="1 2">DSM 5090</strain>
    </source>
</reference>
<protein>
    <submittedName>
        <fullName evidence="1">Uncharacterized protein</fullName>
    </submittedName>
</protein>
<proteinExistence type="predicted"/>
<organism evidence="1 2">
    <name type="scientific">Sporomusa malonica</name>
    <dbReference type="NCBI Taxonomy" id="112901"/>
    <lineage>
        <taxon>Bacteria</taxon>
        <taxon>Bacillati</taxon>
        <taxon>Bacillota</taxon>
        <taxon>Negativicutes</taxon>
        <taxon>Selenomonadales</taxon>
        <taxon>Sporomusaceae</taxon>
        <taxon>Sporomusa</taxon>
    </lineage>
</organism>
<dbReference type="STRING" id="112901.SAMN04488500_111112"/>
<accession>A0A1W2CSJ3</accession>
<dbReference type="Proteomes" id="UP000192738">
    <property type="component" value="Unassembled WGS sequence"/>
</dbReference>
<name>A0A1W2CSJ3_9FIRM</name>
<dbReference type="AlphaFoldDB" id="A0A1W2CSJ3"/>
<evidence type="ECO:0000313" key="1">
    <source>
        <dbReference type="EMBL" id="SMC88200.1"/>
    </source>
</evidence>